<dbReference type="AlphaFoldDB" id="A0A2R6PNF3"/>
<feature type="compositionally biased region" description="Basic residues" evidence="1">
    <location>
        <begin position="123"/>
        <end position="139"/>
    </location>
</feature>
<accession>A0A2R6PNF3</accession>
<feature type="compositionally biased region" description="Acidic residues" evidence="1">
    <location>
        <begin position="75"/>
        <end position="93"/>
    </location>
</feature>
<feature type="compositionally biased region" description="Basic and acidic residues" evidence="1">
    <location>
        <begin position="340"/>
        <end position="369"/>
    </location>
</feature>
<feature type="compositionally biased region" description="Acidic residues" evidence="1">
    <location>
        <begin position="143"/>
        <end position="166"/>
    </location>
</feature>
<comment type="caution">
    <text evidence="2">The sequence shown here is derived from an EMBL/GenBank/DDBJ whole genome shotgun (WGS) entry which is preliminary data.</text>
</comment>
<name>A0A2R6PNF3_9APHY</name>
<feature type="compositionally biased region" description="Polar residues" evidence="1">
    <location>
        <begin position="244"/>
        <end position="255"/>
    </location>
</feature>
<feature type="region of interest" description="Disordered" evidence="1">
    <location>
        <begin position="1"/>
        <end position="371"/>
    </location>
</feature>
<evidence type="ECO:0000313" key="2">
    <source>
        <dbReference type="EMBL" id="PSR94110.1"/>
    </source>
</evidence>
<gene>
    <name evidence="2" type="ORF">PHLCEN_2v4538</name>
</gene>
<organism evidence="2 3">
    <name type="scientific">Hermanssonia centrifuga</name>
    <dbReference type="NCBI Taxonomy" id="98765"/>
    <lineage>
        <taxon>Eukaryota</taxon>
        <taxon>Fungi</taxon>
        <taxon>Dikarya</taxon>
        <taxon>Basidiomycota</taxon>
        <taxon>Agaricomycotina</taxon>
        <taxon>Agaricomycetes</taxon>
        <taxon>Polyporales</taxon>
        <taxon>Meruliaceae</taxon>
        <taxon>Hermanssonia</taxon>
    </lineage>
</organism>
<sequence length="426" mass="47006">MSFTIKLPPKPLATTPGPSKAMSSSSSRKAKRKQVAVYSDDEDEESGTVAPQTLRSTKRMRTEDRDLSGVPIDDAQVDVDGESEVDLDQDDPTEDTRFLPASSRAKAVERRSSRASSVTSHNSKGRPSAKRLTGKKKRAVVLSDEEAEDDYTEDMDVTIEVEDEDFKPDPSVPKRPTLTKGRGLGTAGKIGKAGKPVKPEEKEIVIRDERKSLPSTTTSAMSGAIGIKRPKSERDEDSLDVDITTESIAQTSVKDSTPPPPKKRKLPTIKKNKPSVGGTPSTPSSKPAPKATFDQKDNFALPVPTRKSATTATDFDLRDKSVYAQLFTKPGGSTPNSGLNRKEKEEERRKELSKMRDEARAKRAEETKSTFDLQAAQEKIQRFEEKLHERKSIAIYPNILGAAFKDAFERAKRPTPKDSPSLRRPW</sequence>
<protein>
    <submittedName>
        <fullName evidence="2">Uncharacterized protein</fullName>
    </submittedName>
</protein>
<evidence type="ECO:0000313" key="3">
    <source>
        <dbReference type="Proteomes" id="UP000186601"/>
    </source>
</evidence>
<proteinExistence type="predicted"/>
<feature type="compositionally biased region" description="Basic residues" evidence="1">
    <location>
        <begin position="261"/>
        <end position="273"/>
    </location>
</feature>
<keyword evidence="3" id="KW-1185">Reference proteome</keyword>
<reference evidence="2 3" key="1">
    <citation type="submission" date="2018-02" db="EMBL/GenBank/DDBJ databases">
        <title>Genome sequence of the basidiomycete white-rot fungus Phlebia centrifuga.</title>
        <authorList>
            <person name="Granchi Z."/>
            <person name="Peng M."/>
            <person name="de Vries R.P."/>
            <person name="Hilden K."/>
            <person name="Makela M.R."/>
            <person name="Grigoriev I."/>
            <person name="Riley R."/>
        </authorList>
    </citation>
    <scope>NUCLEOTIDE SEQUENCE [LARGE SCALE GENOMIC DNA]</scope>
    <source>
        <strain evidence="2 3">FBCC195</strain>
    </source>
</reference>
<evidence type="ECO:0000256" key="1">
    <source>
        <dbReference type="SAM" id="MobiDB-lite"/>
    </source>
</evidence>
<feature type="compositionally biased region" description="Basic and acidic residues" evidence="1">
    <location>
        <begin position="197"/>
        <end position="212"/>
    </location>
</feature>
<dbReference type="Proteomes" id="UP000186601">
    <property type="component" value="Unassembled WGS sequence"/>
</dbReference>
<dbReference type="EMBL" id="MLYV02000463">
    <property type="protein sequence ID" value="PSR94110.1"/>
    <property type="molecule type" value="Genomic_DNA"/>
</dbReference>
<feature type="compositionally biased region" description="Low complexity" evidence="1">
    <location>
        <begin position="274"/>
        <end position="292"/>
    </location>
</feature>
<dbReference type="OrthoDB" id="3362703at2759"/>